<dbReference type="InterPro" id="IPR003439">
    <property type="entry name" value="ABC_transporter-like_ATP-bd"/>
</dbReference>
<evidence type="ECO:0000256" key="3">
    <source>
        <dbReference type="ARBA" id="ARBA00022448"/>
    </source>
</evidence>
<comment type="similarity">
    <text evidence="2">Belongs to the ABC transporter superfamily. ABCG family. Eye pigment precursor importer (TC 3.A.1.204) subfamily.</text>
</comment>
<dbReference type="PANTHER" id="PTHR48041">
    <property type="entry name" value="ABC TRANSPORTER G FAMILY MEMBER 28"/>
    <property type="match status" value="1"/>
</dbReference>
<dbReference type="InterPro" id="IPR013525">
    <property type="entry name" value="ABC2_TM"/>
</dbReference>
<dbReference type="SUPFAM" id="SSF52540">
    <property type="entry name" value="P-loop containing nucleoside triphosphate hydrolases"/>
    <property type="match status" value="1"/>
</dbReference>
<dbReference type="EMBL" id="CASHTH010000959">
    <property type="protein sequence ID" value="CAI8009430.1"/>
    <property type="molecule type" value="Genomic_DNA"/>
</dbReference>
<dbReference type="GO" id="GO:0005524">
    <property type="term" value="F:ATP binding"/>
    <property type="evidence" value="ECO:0007669"/>
    <property type="project" value="UniProtKB-KW"/>
</dbReference>
<evidence type="ECO:0000313" key="14">
    <source>
        <dbReference type="Proteomes" id="UP001174909"/>
    </source>
</evidence>
<feature type="region of interest" description="Disordered" evidence="10">
    <location>
        <begin position="986"/>
        <end position="1020"/>
    </location>
</feature>
<dbReference type="GO" id="GO:0016887">
    <property type="term" value="F:ATP hydrolysis activity"/>
    <property type="evidence" value="ECO:0007669"/>
    <property type="project" value="InterPro"/>
</dbReference>
<dbReference type="Pfam" id="PF01061">
    <property type="entry name" value="ABC2_membrane"/>
    <property type="match status" value="1"/>
</dbReference>
<dbReference type="Proteomes" id="UP001174909">
    <property type="component" value="Unassembled WGS sequence"/>
</dbReference>
<comment type="subcellular location">
    <subcellularLocation>
        <location evidence="1">Membrane</location>
        <topology evidence="1">Multi-pass membrane protein</topology>
    </subcellularLocation>
</comment>
<keyword evidence="7 11" id="KW-1133">Transmembrane helix</keyword>
<evidence type="ECO:0000256" key="8">
    <source>
        <dbReference type="ARBA" id="ARBA00023136"/>
    </source>
</evidence>
<gene>
    <name evidence="13" type="ORF">GBAR_LOCUS6329</name>
</gene>
<dbReference type="PANTHER" id="PTHR48041:SF139">
    <property type="entry name" value="PROTEIN SCARLET"/>
    <property type="match status" value="1"/>
</dbReference>
<feature type="domain" description="ABC transporter" evidence="12">
    <location>
        <begin position="343"/>
        <end position="592"/>
    </location>
</feature>
<evidence type="ECO:0000256" key="9">
    <source>
        <dbReference type="SAM" id="Coils"/>
    </source>
</evidence>
<evidence type="ECO:0000256" key="6">
    <source>
        <dbReference type="ARBA" id="ARBA00022840"/>
    </source>
</evidence>
<feature type="transmembrane region" description="Helical" evidence="11">
    <location>
        <begin position="706"/>
        <end position="726"/>
    </location>
</feature>
<dbReference type="InterPro" id="IPR050352">
    <property type="entry name" value="ABCG_transporters"/>
</dbReference>
<dbReference type="InterPro" id="IPR017871">
    <property type="entry name" value="ABC_transporter-like_CS"/>
</dbReference>
<dbReference type="InterPro" id="IPR003593">
    <property type="entry name" value="AAA+_ATPase"/>
</dbReference>
<name>A0AA35WCA0_GEOBA</name>
<feature type="region of interest" description="Disordered" evidence="10">
    <location>
        <begin position="1204"/>
        <end position="1228"/>
    </location>
</feature>
<keyword evidence="8 11" id="KW-0472">Membrane</keyword>
<feature type="compositionally biased region" description="Polar residues" evidence="10">
    <location>
        <begin position="1036"/>
        <end position="1050"/>
    </location>
</feature>
<evidence type="ECO:0000256" key="2">
    <source>
        <dbReference type="ARBA" id="ARBA00005814"/>
    </source>
</evidence>
<evidence type="ECO:0000313" key="13">
    <source>
        <dbReference type="EMBL" id="CAI8009430.1"/>
    </source>
</evidence>
<evidence type="ECO:0000256" key="5">
    <source>
        <dbReference type="ARBA" id="ARBA00022741"/>
    </source>
</evidence>
<dbReference type="SMART" id="SM00382">
    <property type="entry name" value="AAA"/>
    <property type="match status" value="1"/>
</dbReference>
<evidence type="ECO:0000259" key="12">
    <source>
        <dbReference type="PROSITE" id="PS50893"/>
    </source>
</evidence>
<dbReference type="InterPro" id="IPR027417">
    <property type="entry name" value="P-loop_NTPase"/>
</dbReference>
<proteinExistence type="inferred from homology"/>
<feature type="transmembrane region" description="Helical" evidence="11">
    <location>
        <begin position="816"/>
        <end position="839"/>
    </location>
</feature>
<evidence type="ECO:0000256" key="4">
    <source>
        <dbReference type="ARBA" id="ARBA00022692"/>
    </source>
</evidence>
<feature type="non-terminal residue" evidence="13">
    <location>
        <position position="1314"/>
    </location>
</feature>
<dbReference type="GO" id="GO:0016020">
    <property type="term" value="C:membrane"/>
    <property type="evidence" value="ECO:0007669"/>
    <property type="project" value="UniProtKB-SubCell"/>
</dbReference>
<dbReference type="Pfam" id="PF00005">
    <property type="entry name" value="ABC_tran"/>
    <property type="match status" value="1"/>
</dbReference>
<protein>
    <submittedName>
        <fullName evidence="13">ABC transporter G family member 22</fullName>
    </submittedName>
</protein>
<evidence type="ECO:0000256" key="10">
    <source>
        <dbReference type="SAM" id="MobiDB-lite"/>
    </source>
</evidence>
<feature type="compositionally biased region" description="Acidic residues" evidence="10">
    <location>
        <begin position="990"/>
        <end position="1001"/>
    </location>
</feature>
<feature type="transmembrane region" description="Helical" evidence="11">
    <location>
        <begin position="851"/>
        <end position="876"/>
    </location>
</feature>
<dbReference type="Gene3D" id="3.40.50.300">
    <property type="entry name" value="P-loop containing nucleotide triphosphate hydrolases"/>
    <property type="match status" value="1"/>
</dbReference>
<feature type="region of interest" description="Disordered" evidence="10">
    <location>
        <begin position="1036"/>
        <end position="1057"/>
    </location>
</feature>
<feature type="compositionally biased region" description="Polar residues" evidence="10">
    <location>
        <begin position="1274"/>
        <end position="1292"/>
    </location>
</feature>
<dbReference type="GO" id="GO:0140359">
    <property type="term" value="F:ABC-type transporter activity"/>
    <property type="evidence" value="ECO:0007669"/>
    <property type="project" value="InterPro"/>
</dbReference>
<evidence type="ECO:0000256" key="1">
    <source>
        <dbReference type="ARBA" id="ARBA00004141"/>
    </source>
</evidence>
<comment type="caution">
    <text evidence="13">The sequence shown here is derived from an EMBL/GenBank/DDBJ whole genome shotgun (WGS) entry which is preliminary data.</text>
</comment>
<keyword evidence="9" id="KW-0175">Coiled coil</keyword>
<organism evidence="13 14">
    <name type="scientific">Geodia barretti</name>
    <name type="common">Barrett's horny sponge</name>
    <dbReference type="NCBI Taxonomy" id="519541"/>
    <lineage>
        <taxon>Eukaryota</taxon>
        <taxon>Metazoa</taxon>
        <taxon>Porifera</taxon>
        <taxon>Demospongiae</taxon>
        <taxon>Heteroscleromorpha</taxon>
        <taxon>Tetractinellida</taxon>
        <taxon>Astrophorina</taxon>
        <taxon>Geodiidae</taxon>
        <taxon>Geodia</taxon>
    </lineage>
</organism>
<feature type="region of interest" description="Disordered" evidence="10">
    <location>
        <begin position="1274"/>
        <end position="1314"/>
    </location>
</feature>
<reference evidence="13" key="1">
    <citation type="submission" date="2023-03" db="EMBL/GenBank/DDBJ databases">
        <authorList>
            <person name="Steffen K."/>
            <person name="Cardenas P."/>
        </authorList>
    </citation>
    <scope>NUCLEOTIDE SEQUENCE</scope>
</reference>
<dbReference type="PROSITE" id="PS50893">
    <property type="entry name" value="ABC_TRANSPORTER_2"/>
    <property type="match status" value="1"/>
</dbReference>
<keyword evidence="14" id="KW-1185">Reference proteome</keyword>
<feature type="transmembrane region" description="Helical" evidence="11">
    <location>
        <begin position="732"/>
        <end position="757"/>
    </location>
</feature>
<feature type="compositionally biased region" description="Basic and acidic residues" evidence="10">
    <location>
        <begin position="1005"/>
        <end position="1020"/>
    </location>
</feature>
<feature type="transmembrane region" description="Helical" evidence="11">
    <location>
        <begin position="931"/>
        <end position="954"/>
    </location>
</feature>
<keyword evidence="4 11" id="KW-0812">Transmembrane</keyword>
<feature type="coiled-coil region" evidence="9">
    <location>
        <begin position="1119"/>
        <end position="1146"/>
    </location>
</feature>
<dbReference type="PROSITE" id="PS00211">
    <property type="entry name" value="ABC_TRANSPORTER_1"/>
    <property type="match status" value="1"/>
</dbReference>
<sequence length="1314" mass="147495">ACNDTRPGFPCCLSAQCILTEKSIVTGEPYYPRDVPLFLLQSLYDLLLLTRSLSPFNPVVSADLYTTTSLGLQSLMTIGEYGGEMNNSLTATATATLFPRLRLSYFVTQCFQHVYLATSTLREDGGLLGSEVIELSSDITTVRHRIQSGVWNGPLLGYHQGQGYTIRRAIGHWYENISDTEEEVAFRDACSGVHCSRTCPEQILLESNSQKDAWSVGVRIGVAAAVLLIAVSSLVMKMYCCLWWRCLRWRQRHFLRNIKHQMDEEKRYSDSVSVTTVKIEFPNCTDENAISVACLDLHYYVNVHSRFKEKEEKYTHSPITLNDLKPESELTAASPTKSLDIEVSTQRVHKTRGKLGTVFGVRRKKILKGISAYFNPKELIAIMGPSGCGKTTFLDLLTGRRKTGSFSGDIFINGLPIEKNRNWYISNTGYVLQLAAPYYEELTVRENLTLAAWVKLHISSREKFQRVEQVMEVTGLMDLADTVVGGATGPGLSGGQKRRLVVALQLLKLPSVIFLDEPTSGLDSASSAELLTHLNALAASNRTVVLTIHQPRLEIFHMFHRIVVLTDGKVAYHGVPEKAYEVFVNSLQSSYLKQNLVIPDLEDHNPADVIMDILGNKGMRKMVNDYYEDTGEQKLVSKAIAKAWVRERGFSGDSIDFDGVKAGTGKPNTLRLMLRGSRHTGRTHNSTVPRLAALEARAMTRASISAILYLPIIFFGYGLLLGTVYYQTTTPILIVSGFCVYSVASALFMFPAIYSYLSRALTIYSFERADGAGRAADLIIQSFVRFTSMAFFPVIVCAGILYMLLIDVLQWDLMEFLQVALVNIALNQVWTALLIWLIVTFPRKSFRLSPVLSAVAGFTSGFFIPISHIPSCYRWLTFINPNYYGFSASAVILLSDFESDCERDGGSELECYTTSGKYILDSFDFADINPYANIVMLVSMTVFCLLAAVASNWLRFSDSKVLSNIKIVLGQTLQNSDQTDFPEFYRSLDSDDENSDDEEATENGHCVDTKPEEEPTHDTQPLRHAVANVYELPQHLTGNGEVTSSGTQLRSESKRKSIKAKRDHRRALYLDEGQAHTVWKPKRFARKVHVAVGMSTAMLEMEKHRQDLHERQQKLLSRVQATREVLKVQREELANLEEDVADVEDWGIGGPGGGRRGDKRRWRSVITRVNDDVQQRERHNRKKRSMYFHDTVSQYVAAMTKYSPQGETGALPTRDAHKKRAPSSHSLKVTPLRTGVVPLRQWTSLLFEDHHRITEKTVEQNHENYTYEERRLTTNCNGASSDLNVNRPTSSEGDLPGEKKEPLSKQLSLGPDIP</sequence>
<evidence type="ECO:0000256" key="7">
    <source>
        <dbReference type="ARBA" id="ARBA00022989"/>
    </source>
</evidence>
<evidence type="ECO:0000256" key="11">
    <source>
        <dbReference type="SAM" id="Phobius"/>
    </source>
</evidence>
<accession>A0AA35WCA0</accession>
<keyword evidence="6" id="KW-0067">ATP-binding</keyword>
<keyword evidence="5" id="KW-0547">Nucleotide-binding</keyword>
<keyword evidence="3" id="KW-0813">Transport</keyword>
<feature type="transmembrane region" description="Helical" evidence="11">
    <location>
        <begin position="778"/>
        <end position="804"/>
    </location>
</feature>